<gene>
    <name evidence="1" type="ORF">CR165_23725</name>
</gene>
<comment type="caution">
    <text evidence="1">The sequence shown here is derived from an EMBL/GenBank/DDBJ whole genome shotgun (WGS) entry which is preliminary data.</text>
</comment>
<dbReference type="OrthoDB" id="9783100at2"/>
<dbReference type="PANTHER" id="PTHR30203:SF33">
    <property type="entry name" value="BLR4455 PROTEIN"/>
    <property type="match status" value="1"/>
</dbReference>
<dbReference type="AlphaFoldDB" id="A0A2U1UXE6"/>
<protein>
    <recommendedName>
        <fullName evidence="3">RND transporter</fullName>
    </recommendedName>
</protein>
<proteinExistence type="predicted"/>
<dbReference type="SUPFAM" id="SSF56954">
    <property type="entry name" value="Outer membrane efflux proteins (OEP)"/>
    <property type="match status" value="1"/>
</dbReference>
<dbReference type="RefSeq" id="WP_109519376.1">
    <property type="nucleotide sequence ID" value="NZ_PDOA01000050.1"/>
</dbReference>
<organism evidence="1 2">
    <name type="scientific">Teichococcus aestuarii</name>
    <dbReference type="NCBI Taxonomy" id="568898"/>
    <lineage>
        <taxon>Bacteria</taxon>
        <taxon>Pseudomonadati</taxon>
        <taxon>Pseudomonadota</taxon>
        <taxon>Alphaproteobacteria</taxon>
        <taxon>Acetobacterales</taxon>
        <taxon>Roseomonadaceae</taxon>
        <taxon>Roseomonas</taxon>
    </lineage>
</organism>
<dbReference type="InterPro" id="IPR010131">
    <property type="entry name" value="MdtP/NodT-like"/>
</dbReference>
<reference evidence="2" key="1">
    <citation type="submission" date="2017-10" db="EMBL/GenBank/DDBJ databases">
        <authorList>
            <person name="Toshchakov S.V."/>
            <person name="Goeva M.A."/>
        </authorList>
    </citation>
    <scope>NUCLEOTIDE SEQUENCE [LARGE SCALE GENOMIC DNA]</scope>
    <source>
        <strain evidence="2">JR1/69-1-13</strain>
    </source>
</reference>
<dbReference type="EMBL" id="PDOA01000050">
    <property type="protein sequence ID" value="PWC26344.1"/>
    <property type="molecule type" value="Genomic_DNA"/>
</dbReference>
<sequence>MASPSALVAAEWWRAFGSSELDALVAEAFVNNADLEAARATLRQSRALSAAGRGGFWPTLGLGLNSARQKAEPIPANGAGGAFPPYTLHTGRVEVSYAPNLFGGTRREVEGLVAEEDRQRFELDAAALTVDGNLASAAI</sequence>
<accession>A0A2U1UXE6</accession>
<dbReference type="Gene3D" id="1.20.1600.10">
    <property type="entry name" value="Outer membrane efflux proteins (OEP)"/>
    <property type="match status" value="1"/>
</dbReference>
<evidence type="ECO:0008006" key="3">
    <source>
        <dbReference type="Google" id="ProtNLM"/>
    </source>
</evidence>
<evidence type="ECO:0000313" key="2">
    <source>
        <dbReference type="Proteomes" id="UP000245048"/>
    </source>
</evidence>
<dbReference type="Gene3D" id="2.20.200.10">
    <property type="entry name" value="Outer membrane efflux proteins (OEP)"/>
    <property type="match status" value="1"/>
</dbReference>
<dbReference type="GO" id="GO:0015562">
    <property type="term" value="F:efflux transmembrane transporter activity"/>
    <property type="evidence" value="ECO:0007669"/>
    <property type="project" value="InterPro"/>
</dbReference>
<evidence type="ECO:0000313" key="1">
    <source>
        <dbReference type="EMBL" id="PWC26344.1"/>
    </source>
</evidence>
<name>A0A2U1UXE6_9PROT</name>
<keyword evidence="2" id="KW-1185">Reference proteome</keyword>
<dbReference type="Proteomes" id="UP000245048">
    <property type="component" value="Unassembled WGS sequence"/>
</dbReference>
<dbReference type="PANTHER" id="PTHR30203">
    <property type="entry name" value="OUTER MEMBRANE CATION EFFLUX PROTEIN"/>
    <property type="match status" value="1"/>
</dbReference>